<dbReference type="SMART" id="SM00346">
    <property type="entry name" value="HTH_ICLR"/>
    <property type="match status" value="1"/>
</dbReference>
<dbReference type="GO" id="GO:0003700">
    <property type="term" value="F:DNA-binding transcription factor activity"/>
    <property type="evidence" value="ECO:0007669"/>
    <property type="project" value="TreeGrafter"/>
</dbReference>
<comment type="caution">
    <text evidence="6">The sequence shown here is derived from an EMBL/GenBank/DDBJ whole genome shotgun (WGS) entry which is preliminary data.</text>
</comment>
<dbReference type="RefSeq" id="WP_085912754.1">
    <property type="nucleotide sequence ID" value="NZ_AP018920.1"/>
</dbReference>
<evidence type="ECO:0000313" key="6">
    <source>
        <dbReference type="EMBL" id="OSY40737.1"/>
    </source>
</evidence>
<dbReference type="InterPro" id="IPR036390">
    <property type="entry name" value="WH_DNA-bd_sf"/>
</dbReference>
<keyword evidence="7" id="KW-1185">Reference proteome</keyword>
<evidence type="ECO:0000256" key="1">
    <source>
        <dbReference type="ARBA" id="ARBA00023015"/>
    </source>
</evidence>
<dbReference type="AlphaFoldDB" id="A0A1Y2N0V5"/>
<dbReference type="PANTHER" id="PTHR30136">
    <property type="entry name" value="HELIX-TURN-HELIX TRANSCRIPTIONAL REGULATOR, ICLR FAMILY"/>
    <property type="match status" value="1"/>
</dbReference>
<dbReference type="PROSITE" id="PS51078">
    <property type="entry name" value="ICLR_ED"/>
    <property type="match status" value="1"/>
</dbReference>
<feature type="domain" description="IclR-ED" evidence="5">
    <location>
        <begin position="72"/>
        <end position="250"/>
    </location>
</feature>
<keyword evidence="2" id="KW-0238">DNA-binding</keyword>
<dbReference type="InterPro" id="IPR036388">
    <property type="entry name" value="WH-like_DNA-bd_sf"/>
</dbReference>
<organism evidence="6 7">
    <name type="scientific">Pseudonocardia autotrophica</name>
    <name type="common">Amycolata autotrophica</name>
    <name type="synonym">Nocardia autotrophica</name>
    <dbReference type="NCBI Taxonomy" id="2074"/>
    <lineage>
        <taxon>Bacteria</taxon>
        <taxon>Bacillati</taxon>
        <taxon>Actinomycetota</taxon>
        <taxon>Actinomycetes</taxon>
        <taxon>Pseudonocardiales</taxon>
        <taxon>Pseudonocardiaceae</taxon>
        <taxon>Pseudonocardia</taxon>
    </lineage>
</organism>
<name>A0A1Y2N0V5_PSEAH</name>
<accession>A0A1Y2N0V5</accession>
<evidence type="ECO:0000259" key="5">
    <source>
        <dbReference type="PROSITE" id="PS51078"/>
    </source>
</evidence>
<keyword evidence="1" id="KW-0805">Transcription regulation</keyword>
<evidence type="ECO:0000313" key="7">
    <source>
        <dbReference type="Proteomes" id="UP000194360"/>
    </source>
</evidence>
<dbReference type="Gene3D" id="1.10.10.10">
    <property type="entry name" value="Winged helix-like DNA-binding domain superfamily/Winged helix DNA-binding domain"/>
    <property type="match status" value="1"/>
</dbReference>
<evidence type="ECO:0000256" key="3">
    <source>
        <dbReference type="ARBA" id="ARBA00023163"/>
    </source>
</evidence>
<dbReference type="SUPFAM" id="SSF46785">
    <property type="entry name" value="Winged helix' DNA-binding domain"/>
    <property type="match status" value="1"/>
</dbReference>
<dbReference type="EMBL" id="MIGB01000011">
    <property type="protein sequence ID" value="OSY40737.1"/>
    <property type="molecule type" value="Genomic_DNA"/>
</dbReference>
<reference evidence="6 7" key="1">
    <citation type="submission" date="2016-09" db="EMBL/GenBank/DDBJ databases">
        <title>Pseudonocardia autotrophica DSM535, a candidate organism with high potential of specific P450 cytochromes.</title>
        <authorList>
            <person name="Grumaz C."/>
            <person name="Vainshtein Y."/>
            <person name="Kirstahler P."/>
            <person name="Sohn K."/>
        </authorList>
    </citation>
    <scope>NUCLEOTIDE SEQUENCE [LARGE SCALE GENOMIC DNA]</scope>
    <source>
        <strain evidence="6 7">DSM 535</strain>
    </source>
</reference>
<evidence type="ECO:0000259" key="4">
    <source>
        <dbReference type="PROSITE" id="PS51077"/>
    </source>
</evidence>
<dbReference type="Proteomes" id="UP000194360">
    <property type="component" value="Unassembled WGS sequence"/>
</dbReference>
<dbReference type="PROSITE" id="PS51077">
    <property type="entry name" value="HTH_ICLR"/>
    <property type="match status" value="1"/>
</dbReference>
<dbReference type="STRING" id="2074.BG845_02495"/>
<sequence length="265" mass="28084">MRSTERDDAPDSVVGRVMAILSAFRPTDGDLSLAELARRCGLPKPTVHRLVRQLGTYGAVEISPRGVRLGMNLFEIGQLAARPRTLREAATPHLADLQEATGETVHLAVADGEDVVYVQKLESRRAPAVGSRVGGRMPAYCTAVGKVLLAHAPAEQIEALLSRPLRRRTPRTTVAPGLLTRELQRIRDTGIAEEHEESTVGIACVASPVLDDGGAAVAAVSITARVGVRTDRLAPAVRTAALGISRSLRHTVVAVPARDGAGATR</sequence>
<dbReference type="Pfam" id="PF09339">
    <property type="entry name" value="HTH_IclR"/>
    <property type="match status" value="1"/>
</dbReference>
<dbReference type="SUPFAM" id="SSF55781">
    <property type="entry name" value="GAF domain-like"/>
    <property type="match status" value="1"/>
</dbReference>
<dbReference type="PANTHER" id="PTHR30136:SF24">
    <property type="entry name" value="HTH-TYPE TRANSCRIPTIONAL REPRESSOR ALLR"/>
    <property type="match status" value="1"/>
</dbReference>
<dbReference type="InterPro" id="IPR050707">
    <property type="entry name" value="HTH_MetabolicPath_Reg"/>
</dbReference>
<proteinExistence type="predicted"/>
<dbReference type="OrthoDB" id="60629at2"/>
<dbReference type="GO" id="GO:0003677">
    <property type="term" value="F:DNA binding"/>
    <property type="evidence" value="ECO:0007669"/>
    <property type="project" value="UniProtKB-KW"/>
</dbReference>
<dbReference type="GO" id="GO:0045892">
    <property type="term" value="P:negative regulation of DNA-templated transcription"/>
    <property type="evidence" value="ECO:0007669"/>
    <property type="project" value="TreeGrafter"/>
</dbReference>
<keyword evidence="3" id="KW-0804">Transcription</keyword>
<dbReference type="Gene3D" id="3.30.450.40">
    <property type="match status" value="1"/>
</dbReference>
<dbReference type="InterPro" id="IPR014757">
    <property type="entry name" value="Tscrpt_reg_IclR_C"/>
</dbReference>
<evidence type="ECO:0000256" key="2">
    <source>
        <dbReference type="ARBA" id="ARBA00023125"/>
    </source>
</evidence>
<gene>
    <name evidence="6" type="primary">kdgR_4</name>
    <name evidence="6" type="ORF">BG845_02495</name>
</gene>
<dbReference type="InterPro" id="IPR005471">
    <property type="entry name" value="Tscrpt_reg_IclR_N"/>
</dbReference>
<dbReference type="InterPro" id="IPR029016">
    <property type="entry name" value="GAF-like_dom_sf"/>
</dbReference>
<protein>
    <submittedName>
        <fullName evidence="6">Transcriptional regulator KdgR</fullName>
    </submittedName>
</protein>
<feature type="domain" description="HTH iclR-type" evidence="4">
    <location>
        <begin position="11"/>
        <end position="71"/>
    </location>
</feature>
<dbReference type="Pfam" id="PF01614">
    <property type="entry name" value="IclR_C"/>
    <property type="match status" value="1"/>
</dbReference>